<feature type="binding site" description="covalent" evidence="6">
    <location>
        <position position="325"/>
    </location>
    <ligand>
        <name>heme c</name>
        <dbReference type="ChEBI" id="CHEBI:61717"/>
        <label>3</label>
    </ligand>
</feature>
<dbReference type="InterPro" id="IPR014353">
    <property type="entry name" value="Membr-bd_ADH_cyt_c"/>
</dbReference>
<dbReference type="GO" id="GO:0016020">
    <property type="term" value="C:membrane"/>
    <property type="evidence" value="ECO:0007669"/>
    <property type="project" value="InterPro"/>
</dbReference>
<dbReference type="RefSeq" id="WP_012216973.1">
    <property type="nucleotide sequence ID" value="NC_010086.1"/>
</dbReference>
<feature type="domain" description="Cytochrome c" evidence="9">
    <location>
        <begin position="46"/>
        <end position="148"/>
    </location>
</feature>
<feature type="chain" id="PRO_5002613840" evidence="8">
    <location>
        <begin position="20"/>
        <end position="418"/>
    </location>
</feature>
<dbReference type="GO" id="GO:0005506">
    <property type="term" value="F:iron ion binding"/>
    <property type="evidence" value="ECO:0007669"/>
    <property type="project" value="InterPro"/>
</dbReference>
<keyword evidence="5 7" id="KW-0408">Iron</keyword>
<dbReference type="eggNOG" id="COG2010">
    <property type="taxonomic scope" value="Bacteria"/>
</dbReference>
<dbReference type="STRING" id="395019.BMULJ_04304"/>
<dbReference type="AlphaFoldDB" id="A0A0H3KRE8"/>
<dbReference type="GO" id="GO:0020037">
    <property type="term" value="F:heme binding"/>
    <property type="evidence" value="ECO:0007669"/>
    <property type="project" value="InterPro"/>
</dbReference>
<evidence type="ECO:0000256" key="2">
    <source>
        <dbReference type="ARBA" id="ARBA00022617"/>
    </source>
</evidence>
<comment type="cofactor">
    <cofactor evidence="6">
        <name>heme c</name>
        <dbReference type="ChEBI" id="CHEBI:61717"/>
    </cofactor>
    <text evidence="6">Binds 3 heme c groups covalently per subunit.</text>
</comment>
<reference evidence="10 11" key="1">
    <citation type="submission" date="2007-04" db="EMBL/GenBank/DDBJ databases">
        <title>Complete genome sequence of Burkholderia multivorans ATCC 17616.</title>
        <authorList>
            <person name="Ohtsubo Y."/>
            <person name="Yamashita A."/>
            <person name="Kurokawa K."/>
            <person name="Takami H."/>
            <person name="Yuhara S."/>
            <person name="Nishiyama E."/>
            <person name="Endo R."/>
            <person name="Miyazaki R."/>
            <person name="Ono A."/>
            <person name="Yano K."/>
            <person name="Ito M."/>
            <person name="Sota M."/>
            <person name="Yuji N."/>
            <person name="Hattori M."/>
            <person name="Tsuda M."/>
        </authorList>
    </citation>
    <scope>NUCLEOTIDE SEQUENCE [LARGE SCALE GENOMIC DNA]</scope>
    <source>
        <strain evidence="11">ATCC 17616 / 249</strain>
    </source>
</reference>
<evidence type="ECO:0000259" key="9">
    <source>
        <dbReference type="PROSITE" id="PS51007"/>
    </source>
</evidence>
<name>A0A0H3KRE8_BURM1</name>
<dbReference type="GO" id="GO:0009055">
    <property type="term" value="F:electron transfer activity"/>
    <property type="evidence" value="ECO:0007669"/>
    <property type="project" value="InterPro"/>
</dbReference>
<dbReference type="InterPro" id="IPR051459">
    <property type="entry name" value="Cytochrome_c-type_DH"/>
</dbReference>
<dbReference type="PROSITE" id="PS51007">
    <property type="entry name" value="CYTC"/>
    <property type="match status" value="3"/>
</dbReference>
<keyword evidence="2 6" id="KW-0349">Heme</keyword>
<keyword evidence="1" id="KW-0813">Transport</keyword>
<feature type="binding site" description="covalent" evidence="6">
    <location>
        <position position="208"/>
    </location>
    <ligand>
        <name>heme c</name>
        <dbReference type="ChEBI" id="CHEBI:61717"/>
        <label>2</label>
    </ligand>
</feature>
<keyword evidence="3 7" id="KW-0479">Metal-binding</keyword>
<dbReference type="Pfam" id="PF00034">
    <property type="entry name" value="Cytochrom_C"/>
    <property type="match status" value="2"/>
</dbReference>
<feature type="binding site" description="axial binding residue" evidence="7">
    <location>
        <position position="64"/>
    </location>
    <ligand>
        <name>heme c</name>
        <dbReference type="ChEBI" id="CHEBI:61717"/>
        <label>1</label>
    </ligand>
    <ligandPart>
        <name>Fe</name>
        <dbReference type="ChEBI" id="CHEBI:18248"/>
    </ligandPart>
</feature>
<dbReference type="InterPro" id="IPR009056">
    <property type="entry name" value="Cyt_c-like_dom"/>
</dbReference>
<gene>
    <name evidence="10" type="primary">cccA</name>
    <name evidence="10" type="ordered locus">BMULJ_04304</name>
</gene>
<dbReference type="PROSITE" id="PS51257">
    <property type="entry name" value="PROKAR_LIPOPROTEIN"/>
    <property type="match status" value="1"/>
</dbReference>
<evidence type="ECO:0000256" key="5">
    <source>
        <dbReference type="ARBA" id="ARBA00023004"/>
    </source>
</evidence>
<feature type="binding site" description="covalent" evidence="6">
    <location>
        <position position="205"/>
    </location>
    <ligand>
        <name>heme c</name>
        <dbReference type="ChEBI" id="CHEBI:61717"/>
        <label>2</label>
    </ligand>
</feature>
<dbReference type="KEGG" id="bmj:BMULJ_04304"/>
<feature type="binding site" description="covalent" evidence="6">
    <location>
        <position position="328"/>
    </location>
    <ligand>
        <name>heme c</name>
        <dbReference type="ChEBI" id="CHEBI:61717"/>
        <label>3</label>
    </ligand>
</feature>
<dbReference type="PANTHER" id="PTHR35008">
    <property type="entry name" value="BLL4482 PROTEIN-RELATED"/>
    <property type="match status" value="1"/>
</dbReference>
<dbReference type="PANTHER" id="PTHR35008:SF4">
    <property type="entry name" value="BLL4482 PROTEIN"/>
    <property type="match status" value="1"/>
</dbReference>
<protein>
    <submittedName>
        <fullName evidence="10">Class I cytochrome c</fullName>
    </submittedName>
</protein>
<dbReference type="HOGENOM" id="CLU_028594_0_1_4"/>
<feature type="binding site" description="covalent" evidence="6">
    <location>
        <position position="60"/>
    </location>
    <ligand>
        <name>heme c</name>
        <dbReference type="ChEBI" id="CHEBI:61717"/>
        <label>1</label>
    </ligand>
</feature>
<dbReference type="PIRSF" id="PIRSF000018">
    <property type="entry name" value="Mb_ADH_cyt_c"/>
    <property type="match status" value="1"/>
</dbReference>
<feature type="domain" description="Cytochrome c" evidence="9">
    <location>
        <begin position="190"/>
        <end position="297"/>
    </location>
</feature>
<feature type="binding site" description="axial binding residue" evidence="7">
    <location>
        <position position="209"/>
    </location>
    <ligand>
        <name>heme c</name>
        <dbReference type="ChEBI" id="CHEBI:61717"/>
        <label>2</label>
    </ligand>
    <ligandPart>
        <name>Fe</name>
        <dbReference type="ChEBI" id="CHEBI:18248"/>
    </ligandPart>
</feature>
<dbReference type="InterPro" id="IPR008168">
    <property type="entry name" value="Cyt_C_IC"/>
</dbReference>
<evidence type="ECO:0000313" key="10">
    <source>
        <dbReference type="EMBL" id="BAG46161.1"/>
    </source>
</evidence>
<evidence type="ECO:0000313" key="11">
    <source>
        <dbReference type="Proteomes" id="UP000008815"/>
    </source>
</evidence>
<dbReference type="SUPFAM" id="SSF46626">
    <property type="entry name" value="Cytochrome c"/>
    <property type="match status" value="3"/>
</dbReference>
<keyword evidence="4" id="KW-0249">Electron transport</keyword>
<keyword evidence="8" id="KW-0732">Signal</keyword>
<evidence type="ECO:0000256" key="7">
    <source>
        <dbReference type="PIRSR" id="PIRSR000018-51"/>
    </source>
</evidence>
<proteinExistence type="predicted"/>
<dbReference type="PRINTS" id="PR00605">
    <property type="entry name" value="CYTCHROMECIC"/>
</dbReference>
<keyword evidence="11" id="KW-1185">Reference proteome</keyword>
<evidence type="ECO:0000256" key="6">
    <source>
        <dbReference type="PIRSR" id="PIRSR000018-50"/>
    </source>
</evidence>
<dbReference type="InterPro" id="IPR036909">
    <property type="entry name" value="Cyt_c-like_dom_sf"/>
</dbReference>
<feature type="binding site" description="covalent" evidence="6">
    <location>
        <position position="63"/>
    </location>
    <ligand>
        <name>heme c</name>
        <dbReference type="ChEBI" id="CHEBI:61717"/>
        <label>1</label>
    </ligand>
</feature>
<feature type="domain" description="Cytochrome c" evidence="9">
    <location>
        <begin position="312"/>
        <end position="402"/>
    </location>
</feature>
<dbReference type="KEGG" id="bmu:Bmul_4201"/>
<dbReference type="GO" id="GO:0016614">
    <property type="term" value="F:oxidoreductase activity, acting on CH-OH group of donors"/>
    <property type="evidence" value="ECO:0007669"/>
    <property type="project" value="InterPro"/>
</dbReference>
<feature type="binding site" description="axial binding residue" evidence="7">
    <location>
        <position position="329"/>
    </location>
    <ligand>
        <name>heme c</name>
        <dbReference type="ChEBI" id="CHEBI:61717"/>
        <label>3</label>
    </ligand>
    <ligandPart>
        <name>Fe</name>
        <dbReference type="ChEBI" id="CHEBI:18248"/>
    </ligandPart>
</feature>
<accession>A0A0H3KRE8</accession>
<evidence type="ECO:0000256" key="4">
    <source>
        <dbReference type="ARBA" id="ARBA00022982"/>
    </source>
</evidence>
<evidence type="ECO:0000256" key="8">
    <source>
        <dbReference type="SAM" id="SignalP"/>
    </source>
</evidence>
<organism evidence="10 11">
    <name type="scientific">Burkholderia multivorans (strain ATCC 17616 / 249)</name>
    <dbReference type="NCBI Taxonomy" id="395019"/>
    <lineage>
        <taxon>Bacteria</taxon>
        <taxon>Pseudomonadati</taxon>
        <taxon>Pseudomonadota</taxon>
        <taxon>Betaproteobacteria</taxon>
        <taxon>Burkholderiales</taxon>
        <taxon>Burkholderiaceae</taxon>
        <taxon>Burkholderia</taxon>
        <taxon>Burkholderia cepacia complex</taxon>
    </lineage>
</organism>
<dbReference type="Gene3D" id="1.10.760.10">
    <property type="entry name" value="Cytochrome c-like domain"/>
    <property type="match status" value="2"/>
</dbReference>
<feature type="signal peptide" evidence="8">
    <location>
        <begin position="1"/>
        <end position="19"/>
    </location>
</feature>
<dbReference type="EMBL" id="AP009386">
    <property type="protein sequence ID" value="BAG46161.1"/>
    <property type="molecule type" value="Genomic_DNA"/>
</dbReference>
<sequence length="418" mass="43802">MKRTLAHRVARFAGLPALAAACALTLAACGGDAPASTAGSGAPGADQIARGRYLVKAADCAACHTAKDGAPFAGGAKLDSPYGTFYGSNITPDKDHGIGRWSADDFYAALHDGKAPGKRLYPSMPYTSYRQLTRADTDAMYAYLMTIKPVAQANREHELKFPYNLRFGMALWDLAFLKDSLPDASTGQSADWQRGRYLAGALGHCAECHTPRTFTGQLDGAKPFAGAALGRVAAPDITPAGLAARGWTGADLQTFFGVGIAPQGSAFGEMYPVVHLSTQYLTKDDLRALSVYLLGDTPPAPQPVKPVSADAAQLAAGRSVYVAVCAGCHGLSGEGKPHVAVPMAGNSTVRQHDPRNLLVAMLDGIDEQKFAGVENMQAMPGFAGTLGDEEVAQLANYLRATWGGQPASVTPADVKAMR</sequence>
<evidence type="ECO:0000256" key="3">
    <source>
        <dbReference type="ARBA" id="ARBA00022723"/>
    </source>
</evidence>
<evidence type="ECO:0000256" key="1">
    <source>
        <dbReference type="ARBA" id="ARBA00022448"/>
    </source>
</evidence>
<dbReference type="Proteomes" id="UP000008815">
    <property type="component" value="Chromosome 2"/>
</dbReference>